<feature type="region of interest" description="Disordered" evidence="1">
    <location>
        <begin position="1"/>
        <end position="21"/>
    </location>
</feature>
<dbReference type="SUPFAM" id="SSF48726">
    <property type="entry name" value="Immunoglobulin"/>
    <property type="match status" value="1"/>
</dbReference>
<keyword evidence="2" id="KW-0812">Transmembrane</keyword>
<dbReference type="AlphaFoldDB" id="A0A2A4K0P8"/>
<feature type="transmembrane region" description="Helical" evidence="2">
    <location>
        <begin position="595"/>
        <end position="619"/>
    </location>
</feature>
<sequence>MAFRITPHPRKGPKPKEPTGEAEYDIFQGLKALKNLQLPDPCPEAKKKKGSLLNKLVSKMGIKVVSGKKKVAKKPSIREIVKKKNAKRKRKLRVNNAKPESSIADLSERREATEHMSKQLFFFPRSAQKISGIVFPEFNTRALFQEACDSRRSPDPSQTCDIQATLDHITALQNKVSKEDFEALVRNITCFKYKPVDSGFFVPYKRQGKRWDWIRNKRCLKLHFARVKEESDFDDEVDVVEFGQESDSFDKFVKGDDGIYKIVTRKKRTACLKDLEVGLRNIPSLMPGKNEMYVMVGDTVTLDCVPTATVPESDGKYSWKTDRKRMLKHDNVQVEGVKLTINNVEPRNVGTYTCSLDQTVQRNLRLVVMTIPAFDVVFLPIYKTEDTCSYDDLKAIQSLGGMMSEANRCGKACSVRIDEPVCQRDRGTNISLLRTMGVISMTPLNFNCSMQCRRDIASSLVMLCATNTPVLSSIGIVMSKDGVNSTLTPWAQFVRPVVTHSLRKKDTNGHKEYHKLVSTLAPGKVDVVLNCPAGFYLLRDYKLCSSCPANTHSLRGDNMCTRCPRGTHAPPGAEECLAAAQPRRYDWWWYPPCGYFVACCGVVLGCTICLVLSIIVHFVSKRHENAERSSSTRERLNTPKTGTSVTATFAHVILAPHSRPLSPSRVILPRFFKPSLTSSRATDSQETKFELWKERNKPPPLPPIDFDF</sequence>
<feature type="domain" description="Ig-like" evidence="3">
    <location>
        <begin position="283"/>
        <end position="365"/>
    </location>
</feature>
<dbReference type="InterPro" id="IPR007110">
    <property type="entry name" value="Ig-like_dom"/>
</dbReference>
<gene>
    <name evidence="4" type="ORF">B5V51_6232</name>
</gene>
<feature type="compositionally biased region" description="Basic and acidic residues" evidence="1">
    <location>
        <begin position="683"/>
        <end position="697"/>
    </location>
</feature>
<accession>A0A2A4K0P8</accession>
<feature type="compositionally biased region" description="Pro residues" evidence="1">
    <location>
        <begin position="698"/>
        <end position="708"/>
    </location>
</feature>
<evidence type="ECO:0000256" key="1">
    <source>
        <dbReference type="SAM" id="MobiDB-lite"/>
    </source>
</evidence>
<evidence type="ECO:0000259" key="3">
    <source>
        <dbReference type="PROSITE" id="PS50835"/>
    </source>
</evidence>
<feature type="region of interest" description="Disordered" evidence="1">
    <location>
        <begin position="82"/>
        <end position="109"/>
    </location>
</feature>
<reference evidence="4" key="1">
    <citation type="submission" date="2017-09" db="EMBL/GenBank/DDBJ databases">
        <title>Contemporary evolution of a Lepidopteran species, Heliothis virescens, in response to modern agricultural practices.</title>
        <authorList>
            <person name="Fritz M.L."/>
            <person name="Deyonke A.M."/>
            <person name="Papanicolaou A."/>
            <person name="Micinski S."/>
            <person name="Westbrook J."/>
            <person name="Gould F."/>
        </authorList>
    </citation>
    <scope>NUCLEOTIDE SEQUENCE [LARGE SCALE GENOMIC DNA]</scope>
    <source>
        <strain evidence="4">HvINT-</strain>
        <tissue evidence="4">Whole body</tissue>
    </source>
</reference>
<dbReference type="InterPro" id="IPR013783">
    <property type="entry name" value="Ig-like_fold"/>
</dbReference>
<keyword evidence="2" id="KW-1133">Transmembrane helix</keyword>
<evidence type="ECO:0000256" key="2">
    <source>
        <dbReference type="SAM" id="Phobius"/>
    </source>
</evidence>
<organism evidence="4">
    <name type="scientific">Heliothis virescens</name>
    <name type="common">Tobacco budworm moth</name>
    <dbReference type="NCBI Taxonomy" id="7102"/>
    <lineage>
        <taxon>Eukaryota</taxon>
        <taxon>Metazoa</taxon>
        <taxon>Ecdysozoa</taxon>
        <taxon>Arthropoda</taxon>
        <taxon>Hexapoda</taxon>
        <taxon>Insecta</taxon>
        <taxon>Pterygota</taxon>
        <taxon>Neoptera</taxon>
        <taxon>Endopterygota</taxon>
        <taxon>Lepidoptera</taxon>
        <taxon>Glossata</taxon>
        <taxon>Ditrysia</taxon>
        <taxon>Noctuoidea</taxon>
        <taxon>Noctuidae</taxon>
        <taxon>Heliothinae</taxon>
        <taxon>Heliothis</taxon>
    </lineage>
</organism>
<dbReference type="Pfam" id="PF13927">
    <property type="entry name" value="Ig_3"/>
    <property type="match status" value="1"/>
</dbReference>
<dbReference type="InterPro" id="IPR036179">
    <property type="entry name" value="Ig-like_dom_sf"/>
</dbReference>
<evidence type="ECO:0000313" key="4">
    <source>
        <dbReference type="EMBL" id="PCG77817.1"/>
    </source>
</evidence>
<dbReference type="EMBL" id="NWSH01000277">
    <property type="protein sequence ID" value="PCG77817.1"/>
    <property type="molecule type" value="Genomic_DNA"/>
</dbReference>
<comment type="caution">
    <text evidence="4">The sequence shown here is derived from an EMBL/GenBank/DDBJ whole genome shotgun (WGS) entry which is preliminary data.</text>
</comment>
<name>A0A2A4K0P8_HELVI</name>
<dbReference type="InterPro" id="IPR003599">
    <property type="entry name" value="Ig_sub"/>
</dbReference>
<keyword evidence="2" id="KW-0472">Membrane</keyword>
<protein>
    <recommendedName>
        <fullName evidence="3">Ig-like domain-containing protein</fullName>
    </recommendedName>
</protein>
<proteinExistence type="predicted"/>
<feature type="region of interest" description="Disordered" evidence="1">
    <location>
        <begin position="679"/>
        <end position="708"/>
    </location>
</feature>
<dbReference type="SMART" id="SM00409">
    <property type="entry name" value="IG"/>
    <property type="match status" value="1"/>
</dbReference>
<dbReference type="PROSITE" id="PS50835">
    <property type="entry name" value="IG_LIKE"/>
    <property type="match status" value="1"/>
</dbReference>
<feature type="compositionally biased region" description="Basic residues" evidence="1">
    <location>
        <begin position="83"/>
        <end position="93"/>
    </location>
</feature>
<dbReference type="Gene3D" id="2.60.40.10">
    <property type="entry name" value="Immunoglobulins"/>
    <property type="match status" value="1"/>
</dbReference>